<evidence type="ECO:0000313" key="6">
    <source>
        <dbReference type="Ensembl" id="ENSXETP00000028542"/>
    </source>
</evidence>
<dbReference type="Pfam" id="PF03099">
    <property type="entry name" value="BPL_LplA_LipB"/>
    <property type="match status" value="1"/>
</dbReference>
<feature type="compositionally biased region" description="Polar residues" evidence="3">
    <location>
        <begin position="210"/>
        <end position="222"/>
    </location>
</feature>
<dbReference type="eggNOG" id="KOG1536">
    <property type="taxonomic scope" value="Eukaryota"/>
</dbReference>
<dbReference type="Ensembl" id="ENSXETT00000097175">
    <property type="protein sequence ID" value="ENSXETP00000068600"/>
    <property type="gene ID" value="ENSXETG00000013028"/>
</dbReference>
<dbReference type="Ensembl" id="ENSXETT00000115335">
    <property type="protein sequence ID" value="ENSXETP00000102145"/>
    <property type="gene ID" value="ENSXETG00000013028"/>
</dbReference>
<dbReference type="InterPro" id="IPR045864">
    <property type="entry name" value="aa-tRNA-synth_II/BPL/LPL"/>
</dbReference>
<dbReference type="Ensembl" id="ENSXETT00000028542">
    <property type="protein sequence ID" value="ENSXETP00000028542"/>
    <property type="gene ID" value="ENSXETG00000013028"/>
</dbReference>
<dbReference type="Ensembl" id="ENSXETT00000106704">
    <property type="protein sequence ID" value="ENSXETP00000113121"/>
    <property type="gene ID" value="ENSXETG00000013028"/>
</dbReference>
<dbReference type="STRING" id="8364.ENSXETP00000028542"/>
<dbReference type="GO" id="GO:0005737">
    <property type="term" value="C:cytoplasm"/>
    <property type="evidence" value="ECO:0000318"/>
    <property type="project" value="GO_Central"/>
</dbReference>
<dbReference type="AGR" id="Xenbase:XB-GENE-1009304"/>
<evidence type="ECO:0000313" key="10">
    <source>
        <dbReference type="RefSeq" id="XP_004912174.1"/>
    </source>
</evidence>
<dbReference type="OrthoDB" id="10250105at2759"/>
<protein>
    <submittedName>
        <fullName evidence="8 9">Biotin--protein ligase</fullName>
    </submittedName>
    <submittedName>
        <fullName evidence="6">Holocarboxylase synthetase (biotin-(proprionyl-CoA-carboxylase (ATP-hydrolysing)) ligase)</fullName>
    </submittedName>
</protein>
<proteinExistence type="inferred from homology"/>
<evidence type="ECO:0000313" key="7">
    <source>
        <dbReference type="Proteomes" id="UP000008143"/>
    </source>
</evidence>
<evidence type="ECO:0000313" key="9">
    <source>
        <dbReference type="RefSeq" id="XP_004912173.1"/>
    </source>
</evidence>
<dbReference type="InterPro" id="IPR004408">
    <property type="entry name" value="Biotin_CoA_COase_ligase"/>
</dbReference>
<dbReference type="Ensembl" id="ENSXETT00000115794">
    <property type="protein sequence ID" value="ENSXETP00000114455"/>
    <property type="gene ID" value="ENSXETG00000013028"/>
</dbReference>
<dbReference type="GO" id="GO:0004077">
    <property type="term" value="F:biotin--[biotin carboxyl-carrier protein] ligase activity"/>
    <property type="evidence" value="ECO:0000318"/>
    <property type="project" value="GO_Central"/>
</dbReference>
<dbReference type="ExpressionAtlas" id="F6QNE8">
    <property type="expression patterns" value="baseline"/>
</dbReference>
<dbReference type="Pfam" id="PF09825">
    <property type="entry name" value="BPL_N"/>
    <property type="match status" value="1"/>
</dbReference>
<dbReference type="RefSeq" id="XP_004912174.1">
    <property type="nucleotide sequence ID" value="XM_004912117.4"/>
</dbReference>
<evidence type="ECO:0000256" key="4">
    <source>
        <dbReference type="SAM" id="SignalP"/>
    </source>
</evidence>
<dbReference type="Bgee" id="ENSXETG00000013028">
    <property type="expression patterns" value="Expressed in 4-cell stage embryo and 13 other cell types or tissues"/>
</dbReference>
<dbReference type="PROSITE" id="PS51733">
    <property type="entry name" value="BPL_LPL_CATALYTIC"/>
    <property type="match status" value="1"/>
</dbReference>
<dbReference type="GeneID" id="100492512"/>
<dbReference type="Ensembl" id="ENSXETT00000113218">
    <property type="protein sequence ID" value="ENSXETP00000114049"/>
    <property type="gene ID" value="ENSXETG00000013028"/>
</dbReference>
<comment type="similarity">
    <text evidence="1">Belongs to the biotin--protein ligase family.</text>
</comment>
<evidence type="ECO:0000256" key="2">
    <source>
        <dbReference type="ARBA" id="ARBA00022598"/>
    </source>
</evidence>
<feature type="signal peptide" evidence="4">
    <location>
        <begin position="1"/>
        <end position="19"/>
    </location>
</feature>
<dbReference type="HOGENOM" id="CLU_006150_2_0_1"/>
<sequence>MLITLCYMYLWLRFRSSYAVLIRSCVHRLHRTNSFTFCTQRQGRKSLRGTQEPKEDKFSLKVGRKLFLIEGSQLFEDLNKWNLLLESPRDSDLGKGQITFITESVSLPSETLSASSNSSKKVQKLSEYCLLLARYHEDPCKLLAEASVEDFSELGIAFMEDRLLMDNGSPLHKITSVYLKESALKAQETEETNLRTSKSRTEPHLAPSVGQENMGTAESSAATDKGEELEAHRHLHLSSCHECLELENRTIESVRCASEENIPDLPEDFSSLEGSELQNHGSLNVSGKPPNVLIYCGPETGGQFQEIKSVLLQCFDSSRYVIYPLPDDQVLKAPWTDNCLLLVVASDHPVSNHIEEQFLSYLSKGGKILGLSSSSSFAFGSVSVTSKSQLQGSVQALVFGRPNCDPVSLDLVASGKVFAELSSEASPQVSGWGYLNNDDKDLILVHQTYGDNGGEAVLCQVKLEASPESVSEDDTGTFESLKKSNPLRYAVLTQILISLGLDCDLASPPALTPVYLLTAEQTCYDDVLHWLKTRTDSGGLIKSGKMSLKVCPSPQPDIDVSPTLSPLVTQPESFTCEEFSVERYSESLCTDKLGKIVLFAEVTTTTFNLLEGLMFHEPKEMGLIAIAAHQTQGKGRGGNAWLSPKGCALMTLHISIPLLSELGQRIAFVQHLMSLAVVESVRSLPGYEDIDLRVKWPNDIYYGDLMKIGGVLVNSTLMGNTFHILIGCGFNVSNSNPTVCINDLIAQHNKTYKTNIEPLRVDTLIARAVTALEGLIKAFQSKGPDGVLPAYYKYWLHSGAKVRLGGDDGPLAWIIGVDDSGFLQVLQEGKEIVSVHPDGNSFDMLRNLIIPKK</sequence>
<dbReference type="SUPFAM" id="SSF55681">
    <property type="entry name" value="Class II aaRS and biotin synthetases"/>
    <property type="match status" value="1"/>
</dbReference>
<keyword evidence="4" id="KW-0732">Signal</keyword>
<dbReference type="PANTHER" id="PTHR12835">
    <property type="entry name" value="BIOTIN PROTEIN LIGASE"/>
    <property type="match status" value="1"/>
</dbReference>
<feature type="chain" id="PRO_5044731024" evidence="4">
    <location>
        <begin position="20"/>
        <end position="853"/>
    </location>
</feature>
<feature type="domain" description="BPL/LPL catalytic" evidence="5">
    <location>
        <begin position="582"/>
        <end position="780"/>
    </location>
</feature>
<dbReference type="OMA" id="VEHCPLH"/>
<dbReference type="InterPro" id="IPR004143">
    <property type="entry name" value="BPL_LPL_catalytic"/>
</dbReference>
<keyword evidence="2 8" id="KW-0436">Ligase</keyword>
<dbReference type="PANTHER" id="PTHR12835:SF5">
    <property type="entry name" value="BIOTIN--PROTEIN LIGASE"/>
    <property type="match status" value="1"/>
</dbReference>
<organism evidence="6">
    <name type="scientific">Xenopus tropicalis</name>
    <name type="common">Western clawed frog</name>
    <name type="synonym">Silurana tropicalis</name>
    <dbReference type="NCBI Taxonomy" id="8364"/>
    <lineage>
        <taxon>Eukaryota</taxon>
        <taxon>Metazoa</taxon>
        <taxon>Chordata</taxon>
        <taxon>Craniata</taxon>
        <taxon>Vertebrata</taxon>
        <taxon>Euteleostomi</taxon>
        <taxon>Amphibia</taxon>
        <taxon>Batrachia</taxon>
        <taxon>Anura</taxon>
        <taxon>Pipoidea</taxon>
        <taxon>Pipidae</taxon>
        <taxon>Xenopodinae</taxon>
        <taxon>Xenopus</taxon>
        <taxon>Silurana</taxon>
    </lineage>
</organism>
<gene>
    <name evidence="6 8 9 10 11" type="primary">hlcs</name>
</gene>
<accession>F6QNE8</accession>
<dbReference type="CDD" id="cd16442">
    <property type="entry name" value="BPL"/>
    <property type="match status" value="1"/>
</dbReference>
<reference evidence="6" key="1">
    <citation type="journal article" date="2010" name="Science">
        <title>The genome of the Western clawed frog Xenopus tropicalis.</title>
        <authorList>
            <person name="Hellsten U."/>
            <person name="Harland R.M."/>
            <person name="Gilchrist M.J."/>
            <person name="Hendrix D."/>
            <person name="Jurka J."/>
            <person name="Kapitonov V."/>
            <person name="Ovcharenko I."/>
            <person name="Putnam N.H."/>
            <person name="Shu S."/>
            <person name="Taher L."/>
            <person name="Blitz I.L."/>
            <person name="Blumberg B."/>
            <person name="Dichmann D.S."/>
            <person name="Dubchak I."/>
            <person name="Amaya E."/>
            <person name="Detter J.C."/>
            <person name="Fletcher R."/>
            <person name="Gerhard D.S."/>
            <person name="Goodstein D."/>
            <person name="Graves T."/>
            <person name="Grigoriev I.V."/>
            <person name="Grimwood J."/>
            <person name="Kawashima T."/>
            <person name="Lindquist E."/>
            <person name="Lucas S.M."/>
            <person name="Mead P.E."/>
            <person name="Mitros T."/>
            <person name="Ogino H."/>
            <person name="Ohta Y."/>
            <person name="Poliakov A.V."/>
            <person name="Pollet N."/>
            <person name="Robert J."/>
            <person name="Salamov A."/>
            <person name="Sater A.K."/>
            <person name="Schmutz J."/>
            <person name="Terry A."/>
            <person name="Vize P.D."/>
            <person name="Warren W.C."/>
            <person name="Wells D."/>
            <person name="Wills A."/>
            <person name="Wilson R.K."/>
            <person name="Zimmerman L.B."/>
            <person name="Zorn A.M."/>
            <person name="Grainger R."/>
            <person name="Grammer T."/>
            <person name="Khokha M.K."/>
            <person name="Richardson P.M."/>
            <person name="Rokhsar D.S."/>
        </authorList>
    </citation>
    <scope>NUCLEOTIDE SEQUENCE [LARGE SCALE GENOMIC DNA]</scope>
    <source>
        <strain evidence="6">Nigerian</strain>
    </source>
</reference>
<dbReference type="AlphaFoldDB" id="F6QNE8"/>
<dbReference type="KEGG" id="xtr:100492512"/>
<dbReference type="InterPro" id="IPR019197">
    <property type="entry name" value="Biotin-prot_ligase_N"/>
</dbReference>
<name>F6QNE8_XENTR</name>
<feature type="region of interest" description="Disordered" evidence="3">
    <location>
        <begin position="188"/>
        <end position="228"/>
    </location>
</feature>
<accession>A0A6I8QGT9</accession>
<dbReference type="Proteomes" id="UP000008143">
    <property type="component" value="Chromosome 2"/>
</dbReference>
<dbReference type="Ensembl" id="ENSXETT00000121585">
    <property type="protein sequence ID" value="ENSXETP00000114644"/>
    <property type="gene ID" value="ENSXETG00000013028"/>
</dbReference>
<evidence type="ECO:0000259" key="5">
    <source>
        <dbReference type="PROSITE" id="PS51733"/>
    </source>
</evidence>
<dbReference type="NCBIfam" id="TIGR00121">
    <property type="entry name" value="birA_ligase"/>
    <property type="match status" value="1"/>
</dbReference>
<dbReference type="RefSeq" id="XP_004912172.1">
    <property type="nucleotide sequence ID" value="XM_004912115.4"/>
</dbReference>
<dbReference type="Reactome" id="R-XTR-196780">
    <property type="pathway name" value="Biotin transport and metabolism"/>
</dbReference>
<reference evidence="8 9" key="3">
    <citation type="submission" date="2025-04" db="UniProtKB">
        <authorList>
            <consortium name="RefSeq"/>
        </authorList>
    </citation>
    <scope>IDENTIFICATION</scope>
    <source>
        <strain evidence="8 9">Nigerian</strain>
        <tissue evidence="8 9">Liver and blood</tissue>
    </source>
</reference>
<dbReference type="Xenbase" id="XB-GENE-1009304">
    <property type="gene designation" value="hlcs"/>
</dbReference>
<reference evidence="6" key="2">
    <citation type="submission" date="2011-06" db="UniProtKB">
        <authorList>
            <consortium name="Ensembl"/>
        </authorList>
    </citation>
    <scope>IDENTIFICATION</scope>
</reference>
<dbReference type="GeneTree" id="ENSGT00390000002960"/>
<evidence type="ECO:0000256" key="1">
    <source>
        <dbReference type="ARBA" id="ARBA00009934"/>
    </source>
</evidence>
<evidence type="ECO:0000256" key="3">
    <source>
        <dbReference type="SAM" id="MobiDB-lite"/>
    </source>
</evidence>
<dbReference type="CTD" id="3141"/>
<dbReference type="Gene3D" id="3.30.930.10">
    <property type="entry name" value="Bira Bifunctional Protein, Domain 2"/>
    <property type="match status" value="1"/>
</dbReference>
<evidence type="ECO:0000313" key="8">
    <source>
        <dbReference type="RefSeq" id="XP_004912172.1"/>
    </source>
</evidence>
<evidence type="ECO:0000313" key="11">
    <source>
        <dbReference type="Xenbase" id="XB-GENE-1009304"/>
    </source>
</evidence>
<dbReference type="RefSeq" id="XP_004912173.1">
    <property type="nucleotide sequence ID" value="XM_004912116.4"/>
</dbReference>
<keyword evidence="7" id="KW-1185">Reference proteome</keyword>